<protein>
    <submittedName>
        <fullName evidence="1">Uncharacterized protein</fullName>
    </submittedName>
</protein>
<gene>
    <name evidence="1" type="ORF">PS710_00608</name>
</gene>
<dbReference type="EMBL" id="CABVHW010000001">
    <property type="protein sequence ID" value="VVN73801.1"/>
    <property type="molecule type" value="Genomic_DNA"/>
</dbReference>
<evidence type="ECO:0000313" key="2">
    <source>
        <dbReference type="Proteomes" id="UP000381093"/>
    </source>
</evidence>
<evidence type="ECO:0000313" key="1">
    <source>
        <dbReference type="EMBL" id="VVN73801.1"/>
    </source>
</evidence>
<organism evidence="1 2">
    <name type="scientific">Pseudomonas fluorescens</name>
    <dbReference type="NCBI Taxonomy" id="294"/>
    <lineage>
        <taxon>Bacteria</taxon>
        <taxon>Pseudomonadati</taxon>
        <taxon>Pseudomonadota</taxon>
        <taxon>Gammaproteobacteria</taxon>
        <taxon>Pseudomonadales</taxon>
        <taxon>Pseudomonadaceae</taxon>
        <taxon>Pseudomonas</taxon>
    </lineage>
</organism>
<proteinExistence type="predicted"/>
<sequence length="111" mass="12427">MDTVYLSSIGLAMYFLITRMREKGVARDWKAIRQAVGIRNDINIRPQMCAPLNRSSDIAEILPQGMPLDAVPLLPLLDARLSGMATNAFTLSGLEEIDGVLYAQSWWCRED</sequence>
<accession>A0A5E7ACR6</accession>
<dbReference type="AlphaFoldDB" id="A0A5E7ACR6"/>
<dbReference type="RefSeq" id="WP_224794206.1">
    <property type="nucleotide sequence ID" value="NZ_CABVHW010000001.1"/>
</dbReference>
<reference evidence="1 2" key="1">
    <citation type="submission" date="2019-09" db="EMBL/GenBank/DDBJ databases">
        <authorList>
            <person name="Chandra G."/>
            <person name="Truman W A."/>
        </authorList>
    </citation>
    <scope>NUCLEOTIDE SEQUENCE [LARGE SCALE GENOMIC DNA]</scope>
    <source>
        <strain evidence="1">PS710</strain>
    </source>
</reference>
<dbReference type="Proteomes" id="UP000381093">
    <property type="component" value="Unassembled WGS sequence"/>
</dbReference>
<name>A0A5E7ACR6_PSEFL</name>